<protein>
    <submittedName>
        <fullName evidence="1">Uncharacterized protein</fullName>
    </submittedName>
</protein>
<keyword evidence="2" id="KW-1185">Reference proteome</keyword>
<dbReference type="EMBL" id="BNAT01000001">
    <property type="protein sequence ID" value="GHH80651.1"/>
    <property type="molecule type" value="Genomic_DNA"/>
</dbReference>
<organism evidence="1 2">
    <name type="scientific">Streptomyces capitiformicae</name>
    <dbReference type="NCBI Taxonomy" id="2014920"/>
    <lineage>
        <taxon>Bacteria</taxon>
        <taxon>Bacillati</taxon>
        <taxon>Actinomycetota</taxon>
        <taxon>Actinomycetes</taxon>
        <taxon>Kitasatosporales</taxon>
        <taxon>Streptomycetaceae</taxon>
        <taxon>Streptomyces</taxon>
    </lineage>
</organism>
<accession>A0A919L2Q6</accession>
<sequence length="39" mass="4041">MHLAGELGAFAGEDGLGVRQALVFAGFLDLGEAAARRRP</sequence>
<comment type="caution">
    <text evidence="1">The sequence shown here is derived from an EMBL/GenBank/DDBJ whole genome shotgun (WGS) entry which is preliminary data.</text>
</comment>
<dbReference type="AlphaFoldDB" id="A0A919L2Q6"/>
<reference evidence="1" key="1">
    <citation type="journal article" date="2014" name="Int. J. Syst. Evol. Microbiol.">
        <title>Complete genome sequence of Corynebacterium casei LMG S-19264T (=DSM 44701T), isolated from a smear-ripened cheese.</title>
        <authorList>
            <consortium name="US DOE Joint Genome Institute (JGI-PGF)"/>
            <person name="Walter F."/>
            <person name="Albersmeier A."/>
            <person name="Kalinowski J."/>
            <person name="Ruckert C."/>
        </authorList>
    </citation>
    <scope>NUCLEOTIDE SEQUENCE</scope>
    <source>
        <strain evidence="1">CGMCC 4.7403</strain>
    </source>
</reference>
<proteinExistence type="predicted"/>
<gene>
    <name evidence="1" type="ORF">GCM10017771_00510</name>
</gene>
<reference evidence="1" key="2">
    <citation type="submission" date="2020-09" db="EMBL/GenBank/DDBJ databases">
        <authorList>
            <person name="Sun Q."/>
            <person name="Zhou Y."/>
        </authorList>
    </citation>
    <scope>NUCLEOTIDE SEQUENCE</scope>
    <source>
        <strain evidence="1">CGMCC 4.7403</strain>
    </source>
</reference>
<name>A0A919L2Q6_9ACTN</name>
<evidence type="ECO:0000313" key="1">
    <source>
        <dbReference type="EMBL" id="GHH80651.1"/>
    </source>
</evidence>
<dbReference type="Proteomes" id="UP000603227">
    <property type="component" value="Unassembled WGS sequence"/>
</dbReference>
<evidence type="ECO:0000313" key="2">
    <source>
        <dbReference type="Proteomes" id="UP000603227"/>
    </source>
</evidence>